<keyword evidence="4" id="KW-1133">Transmembrane helix</keyword>
<dbReference type="InterPro" id="IPR018062">
    <property type="entry name" value="HTH_AraC-typ_CS"/>
</dbReference>
<organism evidence="6 7">
    <name type="scientific">Flavobacterium ammonificans</name>
    <dbReference type="NCBI Taxonomy" id="1751056"/>
    <lineage>
        <taxon>Bacteria</taxon>
        <taxon>Pseudomonadati</taxon>
        <taxon>Bacteroidota</taxon>
        <taxon>Flavobacteriia</taxon>
        <taxon>Flavobacteriales</taxon>
        <taxon>Flavobacteriaceae</taxon>
        <taxon>Flavobacterium</taxon>
    </lineage>
</organism>
<feature type="transmembrane region" description="Helical" evidence="4">
    <location>
        <begin position="93"/>
        <end position="112"/>
    </location>
</feature>
<dbReference type="PROSITE" id="PS00041">
    <property type="entry name" value="HTH_ARAC_FAMILY_1"/>
    <property type="match status" value="1"/>
</dbReference>
<dbReference type="PROSITE" id="PS01124">
    <property type="entry name" value="HTH_ARAC_FAMILY_2"/>
    <property type="match status" value="1"/>
</dbReference>
<evidence type="ECO:0000256" key="1">
    <source>
        <dbReference type="ARBA" id="ARBA00023015"/>
    </source>
</evidence>
<dbReference type="RefSeq" id="WP_229330909.1">
    <property type="nucleotide sequence ID" value="NZ_AP025183.1"/>
</dbReference>
<feature type="transmembrane region" description="Helical" evidence="4">
    <location>
        <begin position="186"/>
        <end position="206"/>
    </location>
</feature>
<keyword evidence="4" id="KW-0812">Transmembrane</keyword>
<reference evidence="6 7" key="2">
    <citation type="journal article" date="2022" name="Microorganisms">
        <title>Complete Genome Sequences of Two Flavobacterium ammonificans Strains and a Flavobacterium ammoniigenes Strain of Ammonifying Bacterioplankton Isolated from Surface River Water.</title>
        <authorList>
            <person name="Suda W."/>
            <person name="Ogata Y."/>
            <person name="Shindo C."/>
            <person name="Watanabe K."/>
        </authorList>
    </citation>
    <scope>NUCLEOTIDE SEQUENCE [LARGE SCALE GENOMIC DNA]</scope>
    <source>
        <strain evidence="6 7">GENT11</strain>
    </source>
</reference>
<proteinExistence type="predicted"/>
<evidence type="ECO:0000256" key="3">
    <source>
        <dbReference type="ARBA" id="ARBA00023163"/>
    </source>
</evidence>
<keyword evidence="2" id="KW-0238">DNA-binding</keyword>
<dbReference type="Gene3D" id="1.10.10.60">
    <property type="entry name" value="Homeodomain-like"/>
    <property type="match status" value="1"/>
</dbReference>
<reference evidence="6 7" key="1">
    <citation type="journal article" date="2022" name="Int. J. Syst. Evol. Microbiol.">
        <title>Flavobacterium ammonificans sp. nov. and Flavobacterium ammoniigenes sp. nov., ammonifying bacteria isolated from surface river water.</title>
        <authorList>
            <person name="Watanabe K."/>
            <person name="Kitamura T."/>
            <person name="Ogata Y."/>
            <person name="Shindo C."/>
            <person name="Suda W."/>
        </authorList>
    </citation>
    <scope>NUCLEOTIDE SEQUENCE [LARGE SCALE GENOMIC DNA]</scope>
    <source>
        <strain evidence="6 7">GENT11</strain>
    </source>
</reference>
<dbReference type="SMART" id="SM00342">
    <property type="entry name" value="HTH_ARAC"/>
    <property type="match status" value="1"/>
</dbReference>
<accession>A0ABN6KSU8</accession>
<evidence type="ECO:0000313" key="6">
    <source>
        <dbReference type="EMBL" id="BDB52210.1"/>
    </source>
</evidence>
<keyword evidence="7" id="KW-1185">Reference proteome</keyword>
<name>A0ABN6KSU8_9FLAO</name>
<dbReference type="PANTHER" id="PTHR43280:SF29">
    <property type="entry name" value="ARAC-FAMILY TRANSCRIPTIONAL REGULATOR"/>
    <property type="match status" value="1"/>
</dbReference>
<sequence>MLLTVSLFTLFLSFVVLKNNWSGNKTAVYLSFFLQITAIYGITHYLILYSQSAFWIAIFYNHFTALMLLLGPLLYFYVRGVIKDTSSLTKKDLLHFIPALIHGIGLIPYVILPFEEKIKIANSIILNIDVLTQINVNYWYSASTSFLTRPIHLLIYAVVSCYLVWTNYKVKTEDKDIPKKQLAFSYRWIVILLTTVILLTLGFLYITVSSLSSKPSIGLEKSYPLYLVMGLAFCSISFFLLLFPTILYGIPRRLKNRKPFENNENHINYKWEKDTGPNEPFAEIAQQILEYIKTEKPFVDPSFSISDISFALKIPQNHVSYCIHEILNTRFPKLKSELRVQYAIDLLESNSKEVLTIEAIGEKSGFKTRSNFYTTFKDLTGVTPSEYIENQKKKGVHFAQ</sequence>
<keyword evidence="1" id="KW-0805">Transcription regulation</keyword>
<feature type="transmembrane region" description="Helical" evidence="4">
    <location>
        <begin position="226"/>
        <end position="250"/>
    </location>
</feature>
<dbReference type="PANTHER" id="PTHR43280">
    <property type="entry name" value="ARAC-FAMILY TRANSCRIPTIONAL REGULATOR"/>
    <property type="match status" value="1"/>
</dbReference>
<evidence type="ECO:0000313" key="7">
    <source>
        <dbReference type="Proteomes" id="UP001319865"/>
    </source>
</evidence>
<evidence type="ECO:0000259" key="5">
    <source>
        <dbReference type="PROSITE" id="PS01124"/>
    </source>
</evidence>
<keyword evidence="4" id="KW-0472">Membrane</keyword>
<dbReference type="EMBL" id="AP025183">
    <property type="protein sequence ID" value="BDB52210.1"/>
    <property type="molecule type" value="Genomic_DNA"/>
</dbReference>
<keyword evidence="3" id="KW-0804">Transcription</keyword>
<dbReference type="Pfam" id="PF12833">
    <property type="entry name" value="HTH_18"/>
    <property type="match status" value="1"/>
</dbReference>
<dbReference type="SUPFAM" id="SSF46689">
    <property type="entry name" value="Homeodomain-like"/>
    <property type="match status" value="1"/>
</dbReference>
<evidence type="ECO:0000256" key="4">
    <source>
        <dbReference type="SAM" id="Phobius"/>
    </source>
</evidence>
<evidence type="ECO:0000256" key="2">
    <source>
        <dbReference type="ARBA" id="ARBA00023125"/>
    </source>
</evidence>
<dbReference type="InterPro" id="IPR018060">
    <property type="entry name" value="HTH_AraC"/>
</dbReference>
<protein>
    <recommendedName>
        <fullName evidence="5">HTH araC/xylS-type domain-containing protein</fullName>
    </recommendedName>
</protein>
<gene>
    <name evidence="6" type="ORF">GENT11_05220</name>
</gene>
<feature type="transmembrane region" description="Helical" evidence="4">
    <location>
        <begin position="146"/>
        <end position="165"/>
    </location>
</feature>
<feature type="transmembrane region" description="Helical" evidence="4">
    <location>
        <begin position="54"/>
        <end position="78"/>
    </location>
</feature>
<dbReference type="Proteomes" id="UP001319865">
    <property type="component" value="Chromosome"/>
</dbReference>
<feature type="domain" description="HTH araC/xylS-type" evidence="5">
    <location>
        <begin position="286"/>
        <end position="390"/>
    </location>
</feature>
<dbReference type="InterPro" id="IPR009057">
    <property type="entry name" value="Homeodomain-like_sf"/>
</dbReference>
<feature type="transmembrane region" description="Helical" evidence="4">
    <location>
        <begin position="27"/>
        <end position="47"/>
    </location>
</feature>